<dbReference type="InterPro" id="IPR015590">
    <property type="entry name" value="Aldehyde_DH_dom"/>
</dbReference>
<evidence type="ECO:0000256" key="3">
    <source>
        <dbReference type="PROSITE-ProRule" id="PRU10007"/>
    </source>
</evidence>
<dbReference type="InterPro" id="IPR029510">
    <property type="entry name" value="Ald_DH_CS_GLU"/>
</dbReference>
<evidence type="ECO:0000256" key="1">
    <source>
        <dbReference type="ARBA" id="ARBA00009986"/>
    </source>
</evidence>
<dbReference type="Gene3D" id="3.40.309.10">
    <property type="entry name" value="Aldehyde Dehydrogenase, Chain A, domain 2"/>
    <property type="match status" value="1"/>
</dbReference>
<feature type="active site" evidence="3">
    <location>
        <position position="262"/>
    </location>
</feature>
<dbReference type="CDD" id="cd07139">
    <property type="entry name" value="ALDH_AldA-Rv0768"/>
    <property type="match status" value="1"/>
</dbReference>
<dbReference type="PANTHER" id="PTHR42804">
    <property type="entry name" value="ALDEHYDE DEHYDROGENASE"/>
    <property type="match status" value="1"/>
</dbReference>
<keyword evidence="2 4" id="KW-0560">Oxidoreductase</keyword>
<keyword evidence="7" id="KW-1185">Reference proteome</keyword>
<evidence type="ECO:0000259" key="5">
    <source>
        <dbReference type="Pfam" id="PF00171"/>
    </source>
</evidence>
<evidence type="ECO:0000313" key="7">
    <source>
        <dbReference type="Proteomes" id="UP001340816"/>
    </source>
</evidence>
<reference evidence="6 7" key="1">
    <citation type="submission" date="2022-10" db="EMBL/GenBank/DDBJ databases">
        <title>The complete genomes of actinobacterial strains from the NBC collection.</title>
        <authorList>
            <person name="Joergensen T.S."/>
            <person name="Alvarez Arevalo M."/>
            <person name="Sterndorff E.B."/>
            <person name="Faurdal D."/>
            <person name="Vuksanovic O."/>
            <person name="Mourched A.-S."/>
            <person name="Charusanti P."/>
            <person name="Shaw S."/>
            <person name="Blin K."/>
            <person name="Weber T."/>
        </authorList>
    </citation>
    <scope>NUCLEOTIDE SEQUENCE [LARGE SCALE GENOMIC DNA]</scope>
    <source>
        <strain evidence="6 7">NBC 01752</strain>
    </source>
</reference>
<dbReference type="SUPFAM" id="SSF53720">
    <property type="entry name" value="ALDH-like"/>
    <property type="match status" value="1"/>
</dbReference>
<name>A0ABZ1HNT7_STRPH</name>
<feature type="domain" description="Aldehyde dehydrogenase" evidence="5">
    <location>
        <begin position="36"/>
        <end position="485"/>
    </location>
</feature>
<comment type="similarity">
    <text evidence="1 4">Belongs to the aldehyde dehydrogenase family.</text>
</comment>
<evidence type="ECO:0000313" key="6">
    <source>
        <dbReference type="EMBL" id="WSD19689.1"/>
    </source>
</evidence>
<dbReference type="Proteomes" id="UP001340816">
    <property type="component" value="Chromosome"/>
</dbReference>
<dbReference type="InterPro" id="IPR016163">
    <property type="entry name" value="Ald_DH_C"/>
</dbReference>
<dbReference type="Pfam" id="PF00171">
    <property type="entry name" value="Aldedh"/>
    <property type="match status" value="1"/>
</dbReference>
<dbReference type="RefSeq" id="WP_326761625.1">
    <property type="nucleotide sequence ID" value="NZ_CP109135.1"/>
</dbReference>
<dbReference type="InterPro" id="IPR016162">
    <property type="entry name" value="Ald_DH_N"/>
</dbReference>
<dbReference type="PROSITE" id="PS00687">
    <property type="entry name" value="ALDEHYDE_DEHYDR_GLU"/>
    <property type="match status" value="1"/>
</dbReference>
<sequence length="499" mass="52530">MSTSVFPRAVAVSPVQLGHPDEIYLGGAWDSPVGGGRIEVVSPSTEEVLITVAEATEADMDAAVAAARAAFDHGPWPRLSYPERAEYLRRLAAALREREPRLARAWVDQTGALAVAAPFVVGAGTAWFDYYADLAATFPAEEAVHPGAAVFREPMGVVAAIAPWNNPYGIMAGKIAPALLAGCTVVMKPAPETPVEAHLIAEAAEEIGLPPGVLNLVPAHRDASDHLVRNPGVDKVSFTGSVAAGQHIASVCGDRLARYTLELGGKSAAIVLDDYDVEDAADTLVRTITASTGQVCATLSRVVVSKHRRDALADAVRERFAALRVGDPFDPATDMGPLSMARQRDRVESYVEAGRAEGATLAHGGGRPTDLERGFYVEPTLFTDVEPGMRIAQEEIFGPVLSMLTCTSVDEAVEIANDSPYGLYGAVFTHDEALARSVARSVRAGTIAHNGFRFDPSVPFGGFKHSGVGREGGLEGLLAYTEAKSFLTAGGTSETGGSQ</sequence>
<accession>A0ABZ1HNT7</accession>
<proteinExistence type="inferred from homology"/>
<dbReference type="PANTHER" id="PTHR42804:SF1">
    <property type="entry name" value="ALDEHYDE DEHYDROGENASE-RELATED"/>
    <property type="match status" value="1"/>
</dbReference>
<evidence type="ECO:0000256" key="2">
    <source>
        <dbReference type="ARBA" id="ARBA00023002"/>
    </source>
</evidence>
<dbReference type="InterPro" id="IPR016161">
    <property type="entry name" value="Ald_DH/histidinol_DH"/>
</dbReference>
<dbReference type="Gene3D" id="3.40.605.10">
    <property type="entry name" value="Aldehyde Dehydrogenase, Chain A, domain 1"/>
    <property type="match status" value="1"/>
</dbReference>
<organism evidence="6 7">
    <name type="scientific">Streptomyces phaeochromogenes</name>
    <dbReference type="NCBI Taxonomy" id="1923"/>
    <lineage>
        <taxon>Bacteria</taxon>
        <taxon>Bacillati</taxon>
        <taxon>Actinomycetota</taxon>
        <taxon>Actinomycetes</taxon>
        <taxon>Kitasatosporales</taxon>
        <taxon>Streptomycetaceae</taxon>
        <taxon>Streptomyces</taxon>
        <taxon>Streptomyces phaeochromogenes group</taxon>
    </lineage>
</organism>
<evidence type="ECO:0000256" key="4">
    <source>
        <dbReference type="RuleBase" id="RU003345"/>
    </source>
</evidence>
<gene>
    <name evidence="6" type="ORF">OHB35_44260</name>
</gene>
<protein>
    <submittedName>
        <fullName evidence="6">Aldehyde dehydrogenase</fullName>
    </submittedName>
</protein>
<dbReference type="EMBL" id="CP109135">
    <property type="protein sequence ID" value="WSD19689.1"/>
    <property type="molecule type" value="Genomic_DNA"/>
</dbReference>